<dbReference type="SUPFAM" id="SSF51445">
    <property type="entry name" value="(Trans)glycosidases"/>
    <property type="match status" value="1"/>
</dbReference>
<dbReference type="InterPro" id="IPR043797">
    <property type="entry name" value="MupG_N"/>
</dbReference>
<evidence type="ECO:0000313" key="2">
    <source>
        <dbReference type="EMBL" id="EPC76388.1"/>
    </source>
</evidence>
<protein>
    <recommendedName>
        <fullName evidence="1">6-phospho-N-acetylmuramidase N-terminal domain-containing protein</fullName>
    </recommendedName>
</protein>
<dbReference type="AlphaFoldDB" id="A0A829HAW5"/>
<proteinExistence type="predicted"/>
<feature type="non-terminal residue" evidence="2">
    <location>
        <position position="83"/>
    </location>
</feature>
<dbReference type="PANTHER" id="PTHR38435:SF1">
    <property type="entry name" value="DUF871 DOMAIN-CONTAINING PROTEIN"/>
    <property type="match status" value="1"/>
</dbReference>
<name>A0A829HAW5_LACPA</name>
<dbReference type="InterPro" id="IPR013785">
    <property type="entry name" value="Aldolase_TIM"/>
</dbReference>
<dbReference type="PANTHER" id="PTHR38435">
    <property type="match status" value="1"/>
</dbReference>
<dbReference type="Pfam" id="PF19200">
    <property type="entry name" value="MupG_N"/>
    <property type="match status" value="1"/>
</dbReference>
<dbReference type="InterPro" id="IPR017853">
    <property type="entry name" value="GH"/>
</dbReference>
<reference evidence="2 3" key="1">
    <citation type="journal article" date="2013" name="PLoS ONE">
        <title>Lactobacillus paracasei comparative genomics: towards species pan-genome definition and exploitation of diversity.</title>
        <authorList>
            <person name="Smokvina T."/>
            <person name="Wels M."/>
            <person name="Polka J."/>
            <person name="Chervaux C."/>
            <person name="Brisse S."/>
            <person name="Boekhorst J."/>
            <person name="van Hylckama Vlieg J.E."/>
            <person name="Siezen R.J."/>
        </authorList>
    </citation>
    <scope>NUCLEOTIDE SEQUENCE [LARGE SCALE GENOMIC DNA]</scope>
    <source>
        <strain evidence="2 3">Lpp41</strain>
    </source>
</reference>
<comment type="caution">
    <text evidence="2">The sequence shown here is derived from an EMBL/GenBank/DDBJ whole genome shotgun (WGS) entry which is preliminary data.</text>
</comment>
<evidence type="ECO:0000259" key="1">
    <source>
        <dbReference type="Pfam" id="PF19200"/>
    </source>
</evidence>
<evidence type="ECO:0000313" key="3">
    <source>
        <dbReference type="Proteomes" id="UP000014244"/>
    </source>
</evidence>
<organism evidence="2 3">
    <name type="scientific">Lacticaseibacillus paracasei subsp. paracasei Lpp41</name>
    <dbReference type="NCBI Taxonomy" id="1256208"/>
    <lineage>
        <taxon>Bacteria</taxon>
        <taxon>Bacillati</taxon>
        <taxon>Bacillota</taxon>
        <taxon>Bacilli</taxon>
        <taxon>Lactobacillales</taxon>
        <taxon>Lactobacillaceae</taxon>
        <taxon>Lacticaseibacillus</taxon>
    </lineage>
</organism>
<dbReference type="Gene3D" id="3.20.20.70">
    <property type="entry name" value="Aldolase class I"/>
    <property type="match status" value="1"/>
</dbReference>
<gene>
    <name evidence="2" type="ORF">Lpp41_00255</name>
</gene>
<sequence length="83" mass="9214">MGQIGISLYPEQTTVAKATAYLEMAHQLGYRRLFTSLLQLSGEKGRDQLAIFKAVVAKATQLGFKTIVDIAPPLFSELEIDYH</sequence>
<dbReference type="Proteomes" id="UP000014244">
    <property type="component" value="Unassembled WGS sequence"/>
</dbReference>
<feature type="domain" description="6-phospho-N-acetylmuramidase N-terminal" evidence="1">
    <location>
        <begin position="4"/>
        <end position="82"/>
    </location>
</feature>
<accession>A0A829HAW5</accession>
<dbReference type="InterPro" id="IPR008589">
    <property type="entry name" value="MupG"/>
</dbReference>
<dbReference type="EMBL" id="ANKE01000016">
    <property type="protein sequence ID" value="EPC76388.1"/>
    <property type="molecule type" value="Genomic_DNA"/>
</dbReference>